<evidence type="ECO:0000313" key="1">
    <source>
        <dbReference type="EMBL" id="MFD1828709.1"/>
    </source>
</evidence>
<sequence length="111" mass="12108">MTGRRVPCCRCERLTDRPVLVGVVESGSGPGGMLYACPDHARWFATLPHAPQWLRDELHARQAAEPYRSVSCRLGQHPACRHADPPDPGPPCDGVTVLTCTCPCHHRDDGA</sequence>
<proteinExistence type="predicted"/>
<keyword evidence="2" id="KW-1185">Reference proteome</keyword>
<evidence type="ECO:0000313" key="2">
    <source>
        <dbReference type="Proteomes" id="UP001597365"/>
    </source>
</evidence>
<protein>
    <recommendedName>
        <fullName evidence="3">4Fe-4S Wbl-type domain-containing protein</fullName>
    </recommendedName>
</protein>
<evidence type="ECO:0008006" key="3">
    <source>
        <dbReference type="Google" id="ProtNLM"/>
    </source>
</evidence>
<accession>A0ABW4PEF4</accession>
<comment type="caution">
    <text evidence="1">The sequence shown here is derived from an EMBL/GenBank/DDBJ whole genome shotgun (WGS) entry which is preliminary data.</text>
</comment>
<reference evidence="2" key="1">
    <citation type="journal article" date="2019" name="Int. J. Syst. Evol. Microbiol.">
        <title>The Global Catalogue of Microorganisms (GCM) 10K type strain sequencing project: providing services to taxonomists for standard genome sequencing and annotation.</title>
        <authorList>
            <consortium name="The Broad Institute Genomics Platform"/>
            <consortium name="The Broad Institute Genome Sequencing Center for Infectious Disease"/>
            <person name="Wu L."/>
            <person name="Ma J."/>
        </authorList>
    </citation>
    <scope>NUCLEOTIDE SEQUENCE [LARGE SCALE GENOMIC DNA]</scope>
    <source>
        <strain evidence="2">CGMCC 4.7455</strain>
    </source>
</reference>
<gene>
    <name evidence="1" type="ORF">ACFSJS_03380</name>
</gene>
<organism evidence="1 2">
    <name type="scientific">Streptomyces desertarenae</name>
    <dbReference type="NCBI Taxonomy" id="2666184"/>
    <lineage>
        <taxon>Bacteria</taxon>
        <taxon>Bacillati</taxon>
        <taxon>Actinomycetota</taxon>
        <taxon>Actinomycetes</taxon>
        <taxon>Kitasatosporales</taxon>
        <taxon>Streptomycetaceae</taxon>
        <taxon>Streptomyces</taxon>
    </lineage>
</organism>
<dbReference type="Proteomes" id="UP001597365">
    <property type="component" value="Unassembled WGS sequence"/>
</dbReference>
<dbReference type="EMBL" id="JBHUFU010000001">
    <property type="protein sequence ID" value="MFD1828709.1"/>
    <property type="molecule type" value="Genomic_DNA"/>
</dbReference>
<name>A0ABW4PEF4_9ACTN</name>